<feature type="compositionally biased region" description="Low complexity" evidence="2">
    <location>
        <begin position="236"/>
        <end position="245"/>
    </location>
</feature>
<sequence length="692" mass="77464">MSWTSQLTGISMESGERIQDLDSECIRRKLSRSPMRGYGEGPHCSQYLNSNGKGHSCVSDNYLCLREESFRRHVGLLWGNGVPLCIEVLLCSDCECGKDKATSGEVSPLPDPAYVLLEQWTVTASTKRGAPESPRSAVGRNLLQAVRSFLHFSQLSAWLSLTKGEEPRYIMYRVTMPGEDFASKFVRTPQDHEFPLANVKNTTIKVLVKSLPRSERIPHILCSNAVCPVRSGKRSPMLSESLLDPSPLPRRFQSPSRESPDHLLFIPRPAIDDRLPTECTTPGKHHCTQDNDEVQNSSGSYSKVRPTNSTRISRRDLFLQSVANRLNPYPQQSPLHVQHQHQQHQRFAPDSSELGSFPLHGGSSKPAESLSSLEQLLSRSNTSSRDVSPVTTSDEDSEMSGKYRSRPIPTLHEKIKFRKFLDSAASMVFHGKTGLPLTSSPAPLRKGQDRFDFDSSLISPAQIKSAINKNQCRPRSSEATQALLGSFEESVLNGRIEPVSTVEGFTAEIGASGSFCPQHLHVPVTVFFYTFCDNDKVSTPYLAHINVGKKGYTVPRKGTVQVTLFNPLRTVIKMFVVMYDLSDMPPDSQTFVRQRILYMPLGESGSHPESQKWLRYLINLRFATSRSGRMFLHTDLRIVIFRKSDADTAMGHSNSAPHELRSFTYIPENPKYSSRFPTAKSSSHHVNNRIEV</sequence>
<proteinExistence type="inferred from homology"/>
<feature type="compositionally biased region" description="Low complexity" evidence="2">
    <location>
        <begin position="368"/>
        <end position="378"/>
    </location>
</feature>
<dbReference type="Proteomes" id="UP000708208">
    <property type="component" value="Unassembled WGS sequence"/>
</dbReference>
<dbReference type="Pfam" id="PF13915">
    <property type="entry name" value="DUF4210"/>
    <property type="match status" value="1"/>
</dbReference>
<organism evidence="4 5">
    <name type="scientific">Allacma fusca</name>
    <dbReference type="NCBI Taxonomy" id="39272"/>
    <lineage>
        <taxon>Eukaryota</taxon>
        <taxon>Metazoa</taxon>
        <taxon>Ecdysozoa</taxon>
        <taxon>Arthropoda</taxon>
        <taxon>Hexapoda</taxon>
        <taxon>Collembola</taxon>
        <taxon>Symphypleona</taxon>
        <taxon>Sminthuridae</taxon>
        <taxon>Allacma</taxon>
    </lineage>
</organism>
<dbReference type="PANTHER" id="PTHR13199:SF11">
    <property type="entry name" value="PROTEIN ATOSSA"/>
    <property type="match status" value="1"/>
</dbReference>
<dbReference type="PANTHER" id="PTHR13199">
    <property type="entry name" value="GH03947P"/>
    <property type="match status" value="1"/>
</dbReference>
<dbReference type="SMART" id="SM01177">
    <property type="entry name" value="DUF4210"/>
    <property type="match status" value="1"/>
</dbReference>
<dbReference type="EMBL" id="CAJVCH010374418">
    <property type="protein sequence ID" value="CAG7816618.1"/>
    <property type="molecule type" value="Genomic_DNA"/>
</dbReference>
<evidence type="ECO:0000259" key="3">
    <source>
        <dbReference type="SMART" id="SM01177"/>
    </source>
</evidence>
<feature type="compositionally biased region" description="Polar residues" evidence="2">
    <location>
        <begin position="294"/>
        <end position="309"/>
    </location>
</feature>
<dbReference type="AlphaFoldDB" id="A0A8J2L6L8"/>
<comment type="caution">
    <text evidence="4">The sequence shown here is derived from an EMBL/GenBank/DDBJ whole genome shotgun (WGS) entry which is preliminary data.</text>
</comment>
<feature type="compositionally biased region" description="Polar residues" evidence="2">
    <location>
        <begin position="379"/>
        <end position="392"/>
    </location>
</feature>
<dbReference type="InterPro" id="IPR025261">
    <property type="entry name" value="Atos-like_cons_dom"/>
</dbReference>
<dbReference type="Pfam" id="PF13889">
    <property type="entry name" value="Chromosome_seg"/>
    <property type="match status" value="1"/>
</dbReference>
<evidence type="ECO:0000313" key="4">
    <source>
        <dbReference type="EMBL" id="CAG7816618.1"/>
    </source>
</evidence>
<dbReference type="InterPro" id="IPR033473">
    <property type="entry name" value="Atos-like_C"/>
</dbReference>
<evidence type="ECO:0000313" key="5">
    <source>
        <dbReference type="Proteomes" id="UP000708208"/>
    </source>
</evidence>
<protein>
    <recommendedName>
        <fullName evidence="3">Atos-like conserved domain-containing protein</fullName>
    </recommendedName>
</protein>
<feature type="domain" description="Atos-like conserved" evidence="3">
    <location>
        <begin position="483"/>
        <end position="542"/>
    </location>
</feature>
<evidence type="ECO:0000256" key="2">
    <source>
        <dbReference type="SAM" id="MobiDB-lite"/>
    </source>
</evidence>
<dbReference type="OrthoDB" id="8625101at2759"/>
<dbReference type="InterPro" id="IPR051506">
    <property type="entry name" value="ATOS_Transcription_Regulators"/>
</dbReference>
<reference evidence="4" key="1">
    <citation type="submission" date="2021-06" db="EMBL/GenBank/DDBJ databases">
        <authorList>
            <person name="Hodson N. C."/>
            <person name="Mongue J. A."/>
            <person name="Jaron S. K."/>
        </authorList>
    </citation>
    <scope>NUCLEOTIDE SEQUENCE</scope>
</reference>
<name>A0A8J2L6L8_9HEXA</name>
<feature type="region of interest" description="Disordered" evidence="2">
    <location>
        <begin position="236"/>
        <end position="309"/>
    </location>
</feature>
<comment type="similarity">
    <text evidence="1">Belongs to the ATOS family.</text>
</comment>
<keyword evidence="5" id="KW-1185">Reference proteome</keyword>
<accession>A0A8J2L6L8</accession>
<feature type="region of interest" description="Disordered" evidence="2">
    <location>
        <begin position="327"/>
        <end position="406"/>
    </location>
</feature>
<evidence type="ECO:0000256" key="1">
    <source>
        <dbReference type="ARBA" id="ARBA00034497"/>
    </source>
</evidence>
<gene>
    <name evidence="4" type="ORF">AFUS01_LOCUS27231</name>
</gene>